<name>A1KYK9_9CYAN</name>
<accession>A1KYK9</accession>
<organism evidence="1">
    <name type="scientific">cyanobacterium endosymbiont of Rhopalodia gibba</name>
    <dbReference type="NCBI Taxonomy" id="309035"/>
    <lineage>
        <taxon>Bacteria</taxon>
        <taxon>Bacillati</taxon>
        <taxon>Cyanobacteriota</taxon>
    </lineage>
</organism>
<reference evidence="1" key="1">
    <citation type="journal article" date="2008" name="BMC Evol. Biol.">
        <title>The cyanobacterial endosymbiont of the unicellular algae Rhopalodia gibba shows reductive genome evolution.</title>
        <authorList>
            <person name="Kneip C."/>
            <person name="Voss C."/>
            <person name="Lockhart P.J."/>
            <person name="Maier U.G."/>
        </authorList>
    </citation>
    <scope>NUCLEOTIDE SEQUENCE</scope>
</reference>
<dbReference type="AlphaFoldDB" id="A1KYK9"/>
<gene>
    <name evidence="1" type="primary">sbl0004</name>
</gene>
<evidence type="ECO:0000313" key="1">
    <source>
        <dbReference type="EMBL" id="AAW57062.1"/>
    </source>
</evidence>
<sequence>MIREKLLEEYVSLVNKYYPHISYLLSCCYLTVVDSWAERQEKFYHYLAIYYSARTGKNILLYQKELKELAENLGLVEVVCLNATRIVRDPMSNLKKKNPRLWLELYWIATNIEPQI</sequence>
<dbReference type="EMBL" id="AY728387">
    <property type="protein sequence ID" value="AAW57062.1"/>
    <property type="molecule type" value="Genomic_DNA"/>
</dbReference>
<proteinExistence type="predicted"/>
<protein>
    <submittedName>
        <fullName evidence="1">Uncharacterized protein sbl0004</fullName>
    </submittedName>
</protein>